<protein>
    <submittedName>
        <fullName evidence="1">Uncharacterized protein</fullName>
    </submittedName>
</protein>
<comment type="caution">
    <text evidence="1">The sequence shown here is derived from an EMBL/GenBank/DDBJ whole genome shotgun (WGS) entry which is preliminary data.</text>
</comment>
<dbReference type="AlphaFoldDB" id="A0AAV4T9L8"/>
<accession>A0AAV4T9L8</accession>
<name>A0AAV4T9L8_CAEEX</name>
<dbReference type="Proteomes" id="UP001054945">
    <property type="component" value="Unassembled WGS sequence"/>
</dbReference>
<gene>
    <name evidence="1" type="ORF">CEXT_263681</name>
</gene>
<proteinExistence type="predicted"/>
<evidence type="ECO:0000313" key="1">
    <source>
        <dbReference type="EMBL" id="GIY42127.1"/>
    </source>
</evidence>
<evidence type="ECO:0000313" key="2">
    <source>
        <dbReference type="Proteomes" id="UP001054945"/>
    </source>
</evidence>
<keyword evidence="2" id="KW-1185">Reference proteome</keyword>
<sequence>MSPSDILLSLLSIVSWSFRTTRMFFCWQFSWDIKRDLIELAKLSHFDRCLFNTREAAQCPQSPKNQTLRRSSPSVKGEIEPRASLNLTNRKFHEQVYRYVAAVRYSFNNFISLGHDEEQVAEDLAIKEELQVENYIRKRKVSTTFFVLHIVTPIYVHTVVQCPQSPNQTLLRGSSPSTKGETEPQASFNLTNQKFHEQSSVLDLEKQYVTCVL</sequence>
<reference evidence="1 2" key="1">
    <citation type="submission" date="2021-06" db="EMBL/GenBank/DDBJ databases">
        <title>Caerostris extrusa draft genome.</title>
        <authorList>
            <person name="Kono N."/>
            <person name="Arakawa K."/>
        </authorList>
    </citation>
    <scope>NUCLEOTIDE SEQUENCE [LARGE SCALE GENOMIC DNA]</scope>
</reference>
<dbReference type="EMBL" id="BPLR01010806">
    <property type="protein sequence ID" value="GIY42127.1"/>
    <property type="molecule type" value="Genomic_DNA"/>
</dbReference>
<organism evidence="1 2">
    <name type="scientific">Caerostris extrusa</name>
    <name type="common">Bark spider</name>
    <name type="synonym">Caerostris bankana</name>
    <dbReference type="NCBI Taxonomy" id="172846"/>
    <lineage>
        <taxon>Eukaryota</taxon>
        <taxon>Metazoa</taxon>
        <taxon>Ecdysozoa</taxon>
        <taxon>Arthropoda</taxon>
        <taxon>Chelicerata</taxon>
        <taxon>Arachnida</taxon>
        <taxon>Araneae</taxon>
        <taxon>Araneomorphae</taxon>
        <taxon>Entelegynae</taxon>
        <taxon>Araneoidea</taxon>
        <taxon>Araneidae</taxon>
        <taxon>Caerostris</taxon>
    </lineage>
</organism>